<dbReference type="PROSITE" id="PS00028">
    <property type="entry name" value="ZINC_FINGER_C2H2_1"/>
    <property type="match status" value="5"/>
</dbReference>
<feature type="region of interest" description="Disordered" evidence="9">
    <location>
        <begin position="53"/>
        <end position="78"/>
    </location>
</feature>
<dbReference type="FunFam" id="3.30.160.60:FF:000358">
    <property type="entry name" value="zinc finger protein 24"/>
    <property type="match status" value="1"/>
</dbReference>
<evidence type="ECO:0000256" key="6">
    <source>
        <dbReference type="ARBA" id="ARBA00023157"/>
    </source>
</evidence>
<feature type="compositionally biased region" description="Low complexity" evidence="9">
    <location>
        <begin position="58"/>
        <end position="69"/>
    </location>
</feature>
<dbReference type="EMBL" id="CADEPM010000011">
    <property type="protein sequence ID" value="CAB3410520.1"/>
    <property type="molecule type" value="Genomic_DNA"/>
</dbReference>
<dbReference type="PANTHER" id="PTHR24376:SF235">
    <property type="entry name" value="C2H2-TYPE DOMAIN-CONTAINING PROTEIN"/>
    <property type="match status" value="1"/>
</dbReference>
<dbReference type="InterPro" id="IPR036236">
    <property type="entry name" value="Znf_C2H2_sf"/>
</dbReference>
<keyword evidence="6" id="KW-1015">Disulfide bond</keyword>
<dbReference type="GO" id="GO:0005634">
    <property type="term" value="C:nucleus"/>
    <property type="evidence" value="ECO:0007669"/>
    <property type="project" value="UniProtKB-SubCell"/>
</dbReference>
<comment type="subcellular location">
    <subcellularLocation>
        <location evidence="1">Nucleus</location>
    </subcellularLocation>
</comment>
<comment type="caution">
    <text evidence="12">The sequence shown here is derived from an EMBL/GenBank/DDBJ whole genome shotgun (WGS) entry which is preliminary data.</text>
</comment>
<evidence type="ECO:0000256" key="9">
    <source>
        <dbReference type="SAM" id="MobiDB-lite"/>
    </source>
</evidence>
<feature type="domain" description="C2H2-type" evidence="11">
    <location>
        <begin position="90"/>
        <end position="117"/>
    </location>
</feature>
<sequence>MTDEPGIRQPAKAIRFDYTRFIEVRHCLRPTPNWCNWCILLLLLQAHSRSTSANGKNGAASGSRGAQSAPPQQQSGREYRMMKRTPAQIYYCKLCNKSIKYPSKISEHIRKHTGERPFTCSFCGQGFTQAHTLKSHLMAHTKEKAFKCAYCSLSFKTVQLRSEHEKTHFDDDETAAHEVFEESANDAPSTSTARLFSIFECPLNCGFQSDENSVLCHIAECHENVCWEDEVAQESIEASPNEEWQDLETKLFGNSATPTQYKKEFECDEAMFNEFEYFEEPSDEFVAPPSSTATAIIKKPTVFFDKEMREGFVEGEREERDESAQPLAQVEIPVNEELIDEIIYEEGIPGEIVEEMECIAEEDVATTSAESNFESEHHFGQIIVDDGVQVVGDEGDEHVRILVNPLPPKRGTKKNAGWEEEGAVLQEMVVDASTLEMAAPVRHLRQGFSLSSKKRKPTKSARNLDWIIDAVARGIDVNAASPHHRKKPTVHTCQFCGKVDKYPSKIQAHMRTHTGEKPFKCEICGMAFAQRTPLRLHLRRHFDQKPYECLMEGCNERFVSGTLLKNHVERKHMNKKKYACIRGCGRVFSSAHNQRYHEAKCMEGRVVNINYDESNDSEEGEDYFEDEEEEEDDEYLMRSLLVLLIASSVAFAAIVPPMQASLECITCVATVKGVEAKVFNEGDEIGEKEVKAICHDVAPVPAAEKYCESYGDKEVELIISDLKKDVPPKDICKKMHKC</sequence>
<feature type="domain" description="Saposin B-type" evidence="10">
    <location>
        <begin position="660"/>
        <end position="738"/>
    </location>
</feature>
<dbReference type="GO" id="GO:0000978">
    <property type="term" value="F:RNA polymerase II cis-regulatory region sequence-specific DNA binding"/>
    <property type="evidence" value="ECO:0007669"/>
    <property type="project" value="TreeGrafter"/>
</dbReference>
<feature type="domain" description="C2H2-type" evidence="11">
    <location>
        <begin position="519"/>
        <end position="546"/>
    </location>
</feature>
<evidence type="ECO:0000256" key="8">
    <source>
        <dbReference type="PROSITE-ProRule" id="PRU00042"/>
    </source>
</evidence>
<keyword evidence="4 8" id="KW-0863">Zinc-finger</keyword>
<dbReference type="OrthoDB" id="3437960at2759"/>
<keyword evidence="5" id="KW-0862">Zinc</keyword>
<dbReference type="Gene3D" id="1.10.225.10">
    <property type="entry name" value="Saposin-like"/>
    <property type="match status" value="1"/>
</dbReference>
<proteinExistence type="predicted"/>
<evidence type="ECO:0000256" key="1">
    <source>
        <dbReference type="ARBA" id="ARBA00004123"/>
    </source>
</evidence>
<dbReference type="AlphaFoldDB" id="A0A8S1F9G2"/>
<dbReference type="PROSITE" id="PS50157">
    <property type="entry name" value="ZINC_FINGER_C2H2_2"/>
    <property type="match status" value="6"/>
</dbReference>
<dbReference type="FunFam" id="3.30.160.60:FF:002869">
    <property type="entry name" value="Comb gap splice variant cg14"/>
    <property type="match status" value="1"/>
</dbReference>
<evidence type="ECO:0000256" key="4">
    <source>
        <dbReference type="ARBA" id="ARBA00022771"/>
    </source>
</evidence>
<dbReference type="SMART" id="SM00741">
    <property type="entry name" value="SapB"/>
    <property type="match status" value="1"/>
</dbReference>
<feature type="domain" description="C2H2-type" evidence="11">
    <location>
        <begin position="146"/>
        <end position="173"/>
    </location>
</feature>
<evidence type="ECO:0000259" key="11">
    <source>
        <dbReference type="PROSITE" id="PS50157"/>
    </source>
</evidence>
<feature type="domain" description="C2H2-type" evidence="11">
    <location>
        <begin position="491"/>
        <end position="518"/>
    </location>
</feature>
<dbReference type="Gene3D" id="3.30.160.60">
    <property type="entry name" value="Classic Zinc Finger"/>
    <property type="match status" value="5"/>
</dbReference>
<dbReference type="GO" id="GO:0001228">
    <property type="term" value="F:DNA-binding transcription activator activity, RNA polymerase II-specific"/>
    <property type="evidence" value="ECO:0007669"/>
    <property type="project" value="TreeGrafter"/>
</dbReference>
<dbReference type="InterPro" id="IPR008139">
    <property type="entry name" value="SaposinB_dom"/>
</dbReference>
<dbReference type="PROSITE" id="PS50015">
    <property type="entry name" value="SAP_B"/>
    <property type="match status" value="1"/>
</dbReference>
<evidence type="ECO:0000256" key="5">
    <source>
        <dbReference type="ARBA" id="ARBA00022833"/>
    </source>
</evidence>
<feature type="domain" description="C2H2-type" evidence="11">
    <location>
        <begin position="547"/>
        <end position="577"/>
    </location>
</feature>
<dbReference type="SUPFAM" id="SSF57667">
    <property type="entry name" value="beta-beta-alpha zinc fingers"/>
    <property type="match status" value="4"/>
</dbReference>
<gene>
    <name evidence="12" type="ORF">CBOVIS_LOCUS12039</name>
</gene>
<dbReference type="InterPro" id="IPR011001">
    <property type="entry name" value="Saposin-like"/>
</dbReference>
<keyword evidence="2" id="KW-0479">Metal-binding</keyword>
<evidence type="ECO:0000259" key="10">
    <source>
        <dbReference type="PROSITE" id="PS50015"/>
    </source>
</evidence>
<organism evidence="12 13">
    <name type="scientific">Caenorhabditis bovis</name>
    <dbReference type="NCBI Taxonomy" id="2654633"/>
    <lineage>
        <taxon>Eukaryota</taxon>
        <taxon>Metazoa</taxon>
        <taxon>Ecdysozoa</taxon>
        <taxon>Nematoda</taxon>
        <taxon>Chromadorea</taxon>
        <taxon>Rhabditida</taxon>
        <taxon>Rhabditina</taxon>
        <taxon>Rhabditomorpha</taxon>
        <taxon>Rhabditoidea</taxon>
        <taxon>Rhabditidae</taxon>
        <taxon>Peloderinae</taxon>
        <taxon>Caenorhabditis</taxon>
    </lineage>
</organism>
<evidence type="ECO:0000256" key="7">
    <source>
        <dbReference type="ARBA" id="ARBA00023242"/>
    </source>
</evidence>
<evidence type="ECO:0000313" key="13">
    <source>
        <dbReference type="Proteomes" id="UP000494206"/>
    </source>
</evidence>
<dbReference type="GO" id="GO:0008270">
    <property type="term" value="F:zinc ion binding"/>
    <property type="evidence" value="ECO:0007669"/>
    <property type="project" value="UniProtKB-KW"/>
</dbReference>
<dbReference type="Pfam" id="PF00096">
    <property type="entry name" value="zf-C2H2"/>
    <property type="match status" value="2"/>
</dbReference>
<dbReference type="SUPFAM" id="SSF47862">
    <property type="entry name" value="Saposin"/>
    <property type="match status" value="1"/>
</dbReference>
<evidence type="ECO:0000256" key="3">
    <source>
        <dbReference type="ARBA" id="ARBA00022737"/>
    </source>
</evidence>
<dbReference type="PANTHER" id="PTHR24376">
    <property type="entry name" value="ZINC FINGER PROTEIN"/>
    <property type="match status" value="1"/>
</dbReference>
<dbReference type="InterPro" id="IPR013087">
    <property type="entry name" value="Znf_C2H2_type"/>
</dbReference>
<protein>
    <submittedName>
        <fullName evidence="12">Uncharacterized protein</fullName>
    </submittedName>
</protein>
<accession>A0A8S1F9G2</accession>
<name>A0A8S1F9G2_9PELO</name>
<evidence type="ECO:0000256" key="2">
    <source>
        <dbReference type="ARBA" id="ARBA00022723"/>
    </source>
</evidence>
<keyword evidence="3" id="KW-0677">Repeat</keyword>
<keyword evidence="7" id="KW-0539">Nucleus</keyword>
<evidence type="ECO:0000313" key="12">
    <source>
        <dbReference type="EMBL" id="CAB3410520.1"/>
    </source>
</evidence>
<feature type="domain" description="C2H2-type" evidence="11">
    <location>
        <begin position="118"/>
        <end position="145"/>
    </location>
</feature>
<keyword evidence="13" id="KW-1185">Reference proteome</keyword>
<dbReference type="Proteomes" id="UP000494206">
    <property type="component" value="Unassembled WGS sequence"/>
</dbReference>
<reference evidence="12 13" key="1">
    <citation type="submission" date="2020-04" db="EMBL/GenBank/DDBJ databases">
        <authorList>
            <person name="Laetsch R D."/>
            <person name="Stevens L."/>
            <person name="Kumar S."/>
            <person name="Blaxter L. M."/>
        </authorList>
    </citation>
    <scope>NUCLEOTIDE SEQUENCE [LARGE SCALE GENOMIC DNA]</scope>
</reference>
<dbReference type="SMART" id="SM00355">
    <property type="entry name" value="ZnF_C2H2"/>
    <property type="match status" value="7"/>
</dbReference>